<comment type="caution">
    <text evidence="1">The sequence shown here is derived from an EMBL/GenBank/DDBJ whole genome shotgun (WGS) entry which is preliminary data.</text>
</comment>
<evidence type="ECO:0000313" key="1">
    <source>
        <dbReference type="EMBL" id="MDJ1183135.1"/>
    </source>
</evidence>
<evidence type="ECO:0000313" key="2">
    <source>
        <dbReference type="Proteomes" id="UP001232992"/>
    </source>
</evidence>
<reference evidence="1 2" key="1">
    <citation type="submission" date="2023-01" db="EMBL/GenBank/DDBJ databases">
        <title>Novel diversity within Roseofilum (Cyanobacteria; Desertifilaceae) from marine benthic mats with descriptions of four novel species.</title>
        <authorList>
            <person name="Wang Y."/>
            <person name="Berthold D.E."/>
            <person name="Hu J."/>
            <person name="Lefler F.W."/>
            <person name="Laughinghouse H.D. IV."/>
        </authorList>
    </citation>
    <scope>NUCLEOTIDE SEQUENCE [LARGE SCALE GENOMIC DNA]</scope>
    <source>
        <strain evidence="1 2">BLCC-M143</strain>
    </source>
</reference>
<protein>
    <submittedName>
        <fullName evidence="1">Uncharacterized protein</fullName>
    </submittedName>
</protein>
<sequence length="291" mass="32488">MVLLASALPQVVRQLERHPQALRMKKMLVCAWQDKWENDSKSLQAIDTQHLIQSALQKHPTIESLSECLNRIASTLNKKQEYQAIANAIVLHLGKLYGDSDEATQAFTAPPSHITIARYTESESPSDGTYVGQPQASEVRTGYNPFDLRLEVMRYTNPLRVKILLYAASEHKTTLDADDWANLKTKDLDTLLYALYADCQTFQQMETYLCAAADSLEERSECNQAAGAILQCMKRFYTEWEPGLQDAVCVARAKAETNELNAPSLITRIIADSATASTNNTSTRQVLPSEA</sequence>
<organism evidence="1 2">
    <name type="scientific">Roseofilum casamattae BLCC-M143</name>
    <dbReference type="NCBI Taxonomy" id="3022442"/>
    <lineage>
        <taxon>Bacteria</taxon>
        <taxon>Bacillati</taxon>
        <taxon>Cyanobacteriota</taxon>
        <taxon>Cyanophyceae</taxon>
        <taxon>Desertifilales</taxon>
        <taxon>Desertifilaceae</taxon>
        <taxon>Roseofilum</taxon>
        <taxon>Roseofilum casamattae</taxon>
    </lineage>
</organism>
<dbReference type="EMBL" id="JAQOSQ010000006">
    <property type="protein sequence ID" value="MDJ1183135.1"/>
    <property type="molecule type" value="Genomic_DNA"/>
</dbReference>
<dbReference type="Proteomes" id="UP001232992">
    <property type="component" value="Unassembled WGS sequence"/>
</dbReference>
<name>A0ABT7BVB8_9CYAN</name>
<gene>
    <name evidence="1" type="ORF">PMH09_08000</name>
</gene>
<accession>A0ABT7BVB8</accession>
<keyword evidence="2" id="KW-1185">Reference proteome</keyword>
<dbReference type="RefSeq" id="WP_283757790.1">
    <property type="nucleotide sequence ID" value="NZ_JAQOSQ010000006.1"/>
</dbReference>
<proteinExistence type="predicted"/>